<dbReference type="GO" id="GO:0003676">
    <property type="term" value="F:nucleic acid binding"/>
    <property type="evidence" value="ECO:0007669"/>
    <property type="project" value="InterPro"/>
</dbReference>
<dbReference type="EMBL" id="GEZM01065481">
    <property type="protein sequence ID" value="JAV68463.1"/>
    <property type="molecule type" value="Transcribed_RNA"/>
</dbReference>
<dbReference type="Proteomes" id="UP000327044">
    <property type="component" value="Unassembled WGS sequence"/>
</dbReference>
<feature type="compositionally biased region" description="Basic and acidic residues" evidence="1">
    <location>
        <begin position="60"/>
        <end position="70"/>
    </location>
</feature>
<evidence type="ECO:0000313" key="2">
    <source>
        <dbReference type="EMBL" id="JAV68463.1"/>
    </source>
</evidence>
<feature type="compositionally biased region" description="Acidic residues" evidence="1">
    <location>
        <begin position="87"/>
        <end position="96"/>
    </location>
</feature>
<dbReference type="PANTHER" id="PTHR13491:SF0">
    <property type="entry name" value="ZINC FINGER CCHC DOMAIN-CONTAINING PROTEIN 10"/>
    <property type="match status" value="1"/>
</dbReference>
<dbReference type="InterPro" id="IPR036875">
    <property type="entry name" value="Znf_CCHC_sf"/>
</dbReference>
<dbReference type="EMBL" id="VVIM01000002">
    <property type="protein sequence ID" value="KAB0802444.1"/>
    <property type="molecule type" value="Genomic_DNA"/>
</dbReference>
<dbReference type="OrthoDB" id="437973at2759"/>
<evidence type="ECO:0000313" key="4">
    <source>
        <dbReference type="Proteomes" id="UP000327044"/>
    </source>
</evidence>
<reference evidence="3 4" key="2">
    <citation type="journal article" date="2018" name="Elife">
        <title>Firefly genomes illuminate parallel origins of bioluminescence in beetles.</title>
        <authorList>
            <person name="Fallon T.R."/>
            <person name="Lower S.E."/>
            <person name="Chang C.H."/>
            <person name="Bessho-Uehara M."/>
            <person name="Martin G.J."/>
            <person name="Bewick A.J."/>
            <person name="Behringer M."/>
            <person name="Debat H.J."/>
            <person name="Wong I."/>
            <person name="Day J.C."/>
            <person name="Suvorov A."/>
            <person name="Silva C.J."/>
            <person name="Stanger-Hall K.F."/>
            <person name="Hall D.W."/>
            <person name="Schmitz R.J."/>
            <person name="Nelson D.R."/>
            <person name="Lewis S.M."/>
            <person name="Shigenobu S."/>
            <person name="Bybee S.M."/>
            <person name="Larracuente A.M."/>
            <person name="Oba Y."/>
            <person name="Weng J.K."/>
        </authorList>
    </citation>
    <scope>NUCLEOTIDE SEQUENCE [LARGE SCALE GENOMIC DNA]</scope>
    <source>
        <strain evidence="3">1611_PpyrPB1</strain>
        <tissue evidence="3">Whole body</tissue>
    </source>
</reference>
<organism evidence="2">
    <name type="scientific">Photinus pyralis</name>
    <name type="common">Common eastern firefly</name>
    <name type="synonym">Lampyris pyralis</name>
    <dbReference type="NCBI Taxonomy" id="7054"/>
    <lineage>
        <taxon>Eukaryota</taxon>
        <taxon>Metazoa</taxon>
        <taxon>Ecdysozoa</taxon>
        <taxon>Arthropoda</taxon>
        <taxon>Hexapoda</taxon>
        <taxon>Insecta</taxon>
        <taxon>Pterygota</taxon>
        <taxon>Neoptera</taxon>
        <taxon>Endopterygota</taxon>
        <taxon>Coleoptera</taxon>
        <taxon>Polyphaga</taxon>
        <taxon>Elateriformia</taxon>
        <taxon>Elateroidea</taxon>
        <taxon>Lampyridae</taxon>
        <taxon>Lampyrinae</taxon>
        <taxon>Photinus</taxon>
    </lineage>
</organism>
<evidence type="ECO:0000256" key="1">
    <source>
        <dbReference type="SAM" id="MobiDB-lite"/>
    </source>
</evidence>
<gene>
    <name evidence="3" type="ORF">PPYR_04630</name>
</gene>
<dbReference type="AlphaFoldDB" id="A0A1Y1L451"/>
<proteinExistence type="predicted"/>
<evidence type="ECO:0000313" key="3">
    <source>
        <dbReference type="EMBL" id="KAB0802444.1"/>
    </source>
</evidence>
<feature type="compositionally biased region" description="Basic and acidic residues" evidence="1">
    <location>
        <begin position="77"/>
        <end position="86"/>
    </location>
</feature>
<protein>
    <recommendedName>
        <fullName evidence="5">Zinc finger CCHC domain-containing protein 10</fullName>
    </recommendedName>
</protein>
<dbReference type="GO" id="GO:0008270">
    <property type="term" value="F:zinc ion binding"/>
    <property type="evidence" value="ECO:0007669"/>
    <property type="project" value="InterPro"/>
</dbReference>
<reference evidence="3" key="3">
    <citation type="submission" date="2019-08" db="EMBL/GenBank/DDBJ databases">
        <authorList>
            <consortium name="Photinus pyralis genome working group"/>
            <person name="Fallon T.R."/>
            <person name="Sander Lower S.E."/>
            <person name="Weng J.-K."/>
        </authorList>
    </citation>
    <scope>NUCLEOTIDE SEQUENCE</scope>
    <source>
        <strain evidence="3">1611_PpyrPB1</strain>
        <tissue evidence="3">Whole body</tissue>
    </source>
</reference>
<name>A0A1Y1L451_PHOPY</name>
<accession>A0A1Y1L451</accession>
<dbReference type="SUPFAM" id="SSF57756">
    <property type="entry name" value="Retrovirus zinc finger-like domains"/>
    <property type="match status" value="1"/>
</dbReference>
<dbReference type="InterPro" id="IPR039715">
    <property type="entry name" value="ZCCHC10"/>
</dbReference>
<feature type="region of interest" description="Disordered" evidence="1">
    <location>
        <begin position="42"/>
        <end position="114"/>
    </location>
</feature>
<dbReference type="InParanoid" id="A0A1Y1L451"/>
<dbReference type="PANTHER" id="PTHR13491">
    <property type="entry name" value="ZCCHC10 PROTEIN"/>
    <property type="match status" value="1"/>
</dbReference>
<dbReference type="Pfam" id="PF13917">
    <property type="entry name" value="zf-CCHC_3"/>
    <property type="match status" value="1"/>
</dbReference>
<sequence length="114" mass="12861">MTLGSENKLSFQKKKEAYPPQGVRCQKCLEFGHWSYECKGKRKYLHRSSRTQQLQKRMKQREEEKQKQAESKAATSTKKDTSKSSDDSDSSSDSSEDSTSSSDSSDSESSSDSD</sequence>
<feature type="compositionally biased region" description="Acidic residues" evidence="1">
    <location>
        <begin position="105"/>
        <end position="114"/>
    </location>
</feature>
<evidence type="ECO:0008006" key="5">
    <source>
        <dbReference type="Google" id="ProtNLM"/>
    </source>
</evidence>
<reference evidence="2" key="1">
    <citation type="journal article" date="2016" name="Sci. Rep.">
        <title>Molecular characterization of firefly nuptial gifts: a multi-omics approach sheds light on postcopulatory sexual selection.</title>
        <authorList>
            <person name="Al-Wathiqui N."/>
            <person name="Fallon T.R."/>
            <person name="South A."/>
            <person name="Weng J.K."/>
            <person name="Lewis S.M."/>
        </authorList>
    </citation>
    <scope>NUCLEOTIDE SEQUENCE</scope>
</reference>
<keyword evidence="4" id="KW-1185">Reference proteome</keyword>